<dbReference type="InterPro" id="IPR042838">
    <property type="entry name" value="KIAA1958"/>
</dbReference>
<dbReference type="OrthoDB" id="6152126at2759"/>
<dbReference type="AlphaFoldDB" id="A0A8B8E856"/>
<dbReference type="GeneID" id="111132789"/>
<dbReference type="Proteomes" id="UP000694844">
    <property type="component" value="Chromosome 5"/>
</dbReference>
<keyword evidence="2" id="KW-1185">Reference proteome</keyword>
<evidence type="ECO:0000256" key="1">
    <source>
        <dbReference type="SAM" id="MobiDB-lite"/>
    </source>
</evidence>
<evidence type="ECO:0000313" key="3">
    <source>
        <dbReference type="RefSeq" id="XP_022336320.1"/>
    </source>
</evidence>
<organism evidence="2 3">
    <name type="scientific">Crassostrea virginica</name>
    <name type="common">Eastern oyster</name>
    <dbReference type="NCBI Taxonomy" id="6565"/>
    <lineage>
        <taxon>Eukaryota</taxon>
        <taxon>Metazoa</taxon>
        <taxon>Spiralia</taxon>
        <taxon>Lophotrochozoa</taxon>
        <taxon>Mollusca</taxon>
        <taxon>Bivalvia</taxon>
        <taxon>Autobranchia</taxon>
        <taxon>Pteriomorphia</taxon>
        <taxon>Ostreida</taxon>
        <taxon>Ostreoidea</taxon>
        <taxon>Ostreidae</taxon>
        <taxon>Crassostrea</taxon>
    </lineage>
</organism>
<dbReference type="PANTHER" id="PTHR46963:SF2">
    <property type="match status" value="1"/>
</dbReference>
<gene>
    <name evidence="3" type="primary">LOC111132789</name>
</gene>
<proteinExistence type="predicted"/>
<dbReference type="KEGG" id="cvn:111132789"/>
<feature type="region of interest" description="Disordered" evidence="1">
    <location>
        <begin position="282"/>
        <end position="306"/>
    </location>
</feature>
<protein>
    <submittedName>
        <fullName evidence="3">Uncharacterized protein LOC111132789</fullName>
    </submittedName>
</protein>
<evidence type="ECO:0000313" key="2">
    <source>
        <dbReference type="Proteomes" id="UP000694844"/>
    </source>
</evidence>
<sequence length="306" mass="35226">MISSIDRSLRRHRYKESIMQSPANIFNATKQALKAKQKDLKQKGKGNRPKKADPLSDEEINILFDTGVLGVTSPESLLNTDSQDTINETQSQDLFERDPPVREEDSTLVPNGILRDILKELKDVRTKMDALQSFSNGPPTTTCSFRVEDQNFKRECKRHIGDDPYKFKTMCSYASHKFTQMRNQLRRQIFHSTLDVQGLSLDGLSSFLFKAFIPPGQSPLDETVRRMTVVIRAFLSQKKIQEGEKFWVELKAFYDTVILDQRSNIIDLLKDREERRIRRYVETHKADQNTSGMTALDPEPSLEAHT</sequence>
<dbReference type="PANTHER" id="PTHR46963">
    <property type="entry name" value="SIMILAR TO RIKEN CDNA E130308A19"/>
    <property type="match status" value="1"/>
</dbReference>
<feature type="region of interest" description="Disordered" evidence="1">
    <location>
        <begin position="37"/>
        <end position="56"/>
    </location>
</feature>
<dbReference type="RefSeq" id="XP_022336320.1">
    <property type="nucleotide sequence ID" value="XM_022480612.1"/>
</dbReference>
<accession>A0A8B8E856</accession>
<reference evidence="3" key="1">
    <citation type="submission" date="2025-08" db="UniProtKB">
        <authorList>
            <consortium name="RefSeq"/>
        </authorList>
    </citation>
    <scope>IDENTIFICATION</scope>
    <source>
        <tissue evidence="3">Whole sample</tissue>
    </source>
</reference>
<name>A0A8B8E856_CRAVI</name>